<proteinExistence type="inferred from homology"/>
<dbReference type="GO" id="GO:0005840">
    <property type="term" value="C:ribosome"/>
    <property type="evidence" value="ECO:0007669"/>
    <property type="project" value="InterPro"/>
</dbReference>
<dbReference type="InterPro" id="IPR014717">
    <property type="entry name" value="Transl_elong_EF1B/ribsomal_bS6"/>
</dbReference>
<dbReference type="Gene3D" id="3.30.70.60">
    <property type="match status" value="1"/>
</dbReference>
<accession>A0A1G2V8N3</accession>
<sequence length="151" mass="16420">MANLESEAGELTVYELGFLVLPSIPEDKLSNVTDAVRKIISAAGGTEIDAEAPIKKTLAYSMSKTIGASRYVVSDAYLGWTKFEVDKANVPIIKAGVEKMEEILRFLLIKAPRETTFTFAKARTAMAIETTTSEDAEAEITPAKLSESIEK</sequence>
<name>A0A1G2V8N3_9BACT</name>
<evidence type="ECO:0000256" key="2">
    <source>
        <dbReference type="ARBA" id="ARBA00035294"/>
    </source>
</evidence>
<evidence type="ECO:0000313" key="4">
    <source>
        <dbReference type="EMBL" id="OHB17977.1"/>
    </source>
</evidence>
<evidence type="ECO:0000313" key="5">
    <source>
        <dbReference type="Proteomes" id="UP000176868"/>
    </source>
</evidence>
<dbReference type="GO" id="GO:0019843">
    <property type="term" value="F:rRNA binding"/>
    <property type="evidence" value="ECO:0007669"/>
    <property type="project" value="InterPro"/>
</dbReference>
<evidence type="ECO:0000256" key="3">
    <source>
        <dbReference type="ARBA" id="ARBA00035520"/>
    </source>
</evidence>
<reference evidence="4 5" key="1">
    <citation type="journal article" date="2016" name="Nat. Commun.">
        <title>Thousands of microbial genomes shed light on interconnected biogeochemical processes in an aquifer system.</title>
        <authorList>
            <person name="Anantharaman K."/>
            <person name="Brown C.T."/>
            <person name="Hug L.A."/>
            <person name="Sharon I."/>
            <person name="Castelle C.J."/>
            <person name="Probst A.J."/>
            <person name="Thomas B.C."/>
            <person name="Singh A."/>
            <person name="Wilkins M.J."/>
            <person name="Karaoz U."/>
            <person name="Brodie E.L."/>
            <person name="Williams K.H."/>
            <person name="Hubbard S.S."/>
            <person name="Banfield J.F."/>
        </authorList>
    </citation>
    <scope>NUCLEOTIDE SEQUENCE [LARGE SCALE GENOMIC DNA]</scope>
</reference>
<organism evidence="4 5">
    <name type="scientific">Candidatus Zambryskibacteria bacterium RIFOXYD2_FULL_43_10</name>
    <dbReference type="NCBI Taxonomy" id="1802782"/>
    <lineage>
        <taxon>Bacteria</taxon>
        <taxon>Candidatus Zambryskiibacteriota</taxon>
    </lineage>
</organism>
<dbReference type="EMBL" id="MHWZ01000009">
    <property type="protein sequence ID" value="OHB17977.1"/>
    <property type="molecule type" value="Genomic_DNA"/>
</dbReference>
<dbReference type="InterPro" id="IPR000529">
    <property type="entry name" value="Ribosomal_bS6"/>
</dbReference>
<dbReference type="STRING" id="1802782.A2544_00075"/>
<evidence type="ECO:0000256" key="1">
    <source>
        <dbReference type="ARBA" id="ARBA00009512"/>
    </source>
</evidence>
<protein>
    <recommendedName>
        <fullName evidence="2">Small ribosomal subunit protein bS6</fullName>
    </recommendedName>
    <alternativeName>
        <fullName evidence="3">30S ribosomal protein S6</fullName>
    </alternativeName>
</protein>
<comment type="caution">
    <text evidence="4">The sequence shown here is derived from an EMBL/GenBank/DDBJ whole genome shotgun (WGS) entry which is preliminary data.</text>
</comment>
<dbReference type="InterPro" id="IPR035980">
    <property type="entry name" value="Ribosomal_bS6_sf"/>
</dbReference>
<dbReference type="Pfam" id="PF01250">
    <property type="entry name" value="Ribosomal_S6"/>
    <property type="match status" value="1"/>
</dbReference>
<gene>
    <name evidence="4" type="ORF">A2544_00075</name>
</gene>
<dbReference type="AlphaFoldDB" id="A0A1G2V8N3"/>
<dbReference type="SUPFAM" id="SSF54995">
    <property type="entry name" value="Ribosomal protein S6"/>
    <property type="match status" value="1"/>
</dbReference>
<dbReference type="Proteomes" id="UP000176868">
    <property type="component" value="Unassembled WGS sequence"/>
</dbReference>
<dbReference type="GO" id="GO:0006412">
    <property type="term" value="P:translation"/>
    <property type="evidence" value="ECO:0007669"/>
    <property type="project" value="InterPro"/>
</dbReference>
<comment type="similarity">
    <text evidence="1">Belongs to the bacterial ribosomal protein bS6 family.</text>
</comment>
<dbReference type="GO" id="GO:0003735">
    <property type="term" value="F:structural constituent of ribosome"/>
    <property type="evidence" value="ECO:0007669"/>
    <property type="project" value="InterPro"/>
</dbReference>